<protein>
    <submittedName>
        <fullName evidence="1">Uncharacterized protein</fullName>
    </submittedName>
</protein>
<gene>
    <name evidence="1" type="ORF">Patl1_19524</name>
</gene>
<name>A0ACC1BX78_9ROSI</name>
<dbReference type="Proteomes" id="UP001164250">
    <property type="component" value="Chromosome 2"/>
</dbReference>
<sequence>MASKAIVNLTLVFRIFALLLSVSCIVVLVTDTVEFTDGSKTTFKDVMTYRYVLATAAIGGAYSLLQLPCAIYYAFKQKRLIRGQFLPEFDFYGDKMVSFVLAAGVGAVFAVTYELKSFVNDFVETLLSLGFEDTVGIKSGTDKFLNRIYIAAGLLLGAFVCMALLSVLSSINRTTSSGLFR</sequence>
<organism evidence="1 2">
    <name type="scientific">Pistacia atlantica</name>
    <dbReference type="NCBI Taxonomy" id="434234"/>
    <lineage>
        <taxon>Eukaryota</taxon>
        <taxon>Viridiplantae</taxon>
        <taxon>Streptophyta</taxon>
        <taxon>Embryophyta</taxon>
        <taxon>Tracheophyta</taxon>
        <taxon>Spermatophyta</taxon>
        <taxon>Magnoliopsida</taxon>
        <taxon>eudicotyledons</taxon>
        <taxon>Gunneridae</taxon>
        <taxon>Pentapetalae</taxon>
        <taxon>rosids</taxon>
        <taxon>malvids</taxon>
        <taxon>Sapindales</taxon>
        <taxon>Anacardiaceae</taxon>
        <taxon>Pistacia</taxon>
    </lineage>
</organism>
<proteinExistence type="predicted"/>
<evidence type="ECO:0000313" key="1">
    <source>
        <dbReference type="EMBL" id="KAJ0104481.1"/>
    </source>
</evidence>
<comment type="caution">
    <text evidence="1">The sequence shown here is derived from an EMBL/GenBank/DDBJ whole genome shotgun (WGS) entry which is preliminary data.</text>
</comment>
<dbReference type="EMBL" id="CM047898">
    <property type="protein sequence ID" value="KAJ0104481.1"/>
    <property type="molecule type" value="Genomic_DNA"/>
</dbReference>
<keyword evidence="2" id="KW-1185">Reference proteome</keyword>
<reference evidence="2" key="1">
    <citation type="journal article" date="2023" name="G3 (Bethesda)">
        <title>Genome assembly and association tests identify interacting loci associated with vigor, precocity, and sex in interspecific pistachio rootstocks.</title>
        <authorList>
            <person name="Palmer W."/>
            <person name="Jacygrad E."/>
            <person name="Sagayaradj S."/>
            <person name="Cavanaugh K."/>
            <person name="Han R."/>
            <person name="Bertier L."/>
            <person name="Beede B."/>
            <person name="Kafkas S."/>
            <person name="Golino D."/>
            <person name="Preece J."/>
            <person name="Michelmore R."/>
        </authorList>
    </citation>
    <scope>NUCLEOTIDE SEQUENCE [LARGE SCALE GENOMIC DNA]</scope>
</reference>
<evidence type="ECO:0000313" key="2">
    <source>
        <dbReference type="Proteomes" id="UP001164250"/>
    </source>
</evidence>
<accession>A0ACC1BX78</accession>